<name>A0A167R6E5_9VIRU</name>
<evidence type="ECO:0000313" key="2">
    <source>
        <dbReference type="Proteomes" id="UP000241365"/>
    </source>
</evidence>
<protein>
    <submittedName>
        <fullName evidence="1">Uncharacterized protein</fullName>
    </submittedName>
</protein>
<dbReference type="KEGG" id="vg:80512723"/>
<dbReference type="GeneID" id="80512723"/>
<dbReference type="EMBL" id="KU877344">
    <property type="protein sequence ID" value="ANB50361.1"/>
    <property type="molecule type" value="Genomic_DNA"/>
</dbReference>
<reference evidence="1 2" key="1">
    <citation type="journal article" date="2016" name="Genome Announc.">
        <title>Complete Genome Sequence of a New Megavirus Family Member Isolated from an Inland Water Lake for the First Time in India.</title>
        <authorList>
            <person name="Chatterjee A."/>
            <person name="Ali F."/>
            <person name="Bange D."/>
            <person name="Kondabagil K."/>
        </authorList>
    </citation>
    <scope>NUCLEOTIDE SEQUENCE [LARGE SCALE GENOMIC DNA]</scope>
    <source>
        <strain evidence="1">1</strain>
    </source>
</reference>
<accession>A0A167R6E5</accession>
<dbReference type="InterPro" id="IPR008983">
    <property type="entry name" value="Tumour_necrosis_fac-like_dom"/>
</dbReference>
<dbReference type="RefSeq" id="YP_010776112.1">
    <property type="nucleotide sequence ID" value="NC_075034.1"/>
</dbReference>
<proteinExistence type="predicted"/>
<dbReference type="Proteomes" id="UP000241365">
    <property type="component" value="Segment"/>
</dbReference>
<dbReference type="Gene3D" id="2.60.120.40">
    <property type="match status" value="1"/>
</dbReference>
<evidence type="ECO:0000313" key="1">
    <source>
        <dbReference type="EMBL" id="ANB50361.1"/>
    </source>
</evidence>
<organism evidence="1 2">
    <name type="scientific">Powai lake megavirus</name>
    <dbReference type="NCBI Taxonomy" id="1842663"/>
    <lineage>
        <taxon>Viruses</taxon>
        <taxon>Varidnaviria</taxon>
        <taxon>Bamfordvirae</taxon>
        <taxon>Nucleocytoviricota</taxon>
        <taxon>Megaviricetes</taxon>
        <taxon>Imitervirales</taxon>
        <taxon>Mimiviridae</taxon>
        <taxon>Megamimivirinae</taxon>
        <taxon>Megavirus</taxon>
        <taxon>Megavirus powaiense</taxon>
    </lineage>
</organism>
<sequence>MSCYNYCGYPASYCYTSYNPCQISCIPYPPVCQPICQPICQPACLPAPCPAPCPPAPIVVEYSTTAPTATTIPSGTVGVAPTPIPAGSTVIPAGTVTVISGYSAVPTKNVGGITLNTTTNQFTLPLAGRYLISSYIGISANSVGTRESYIYRVNGTTGVISLITSDSRNATAVGPTYITLTTEDRFNAGDRIFFAVTQNSGSVLTTTPDNRFTITRLCN</sequence>
<keyword evidence="2" id="KW-1185">Reference proteome</keyword>